<dbReference type="GO" id="GO:0016874">
    <property type="term" value="F:ligase activity"/>
    <property type="evidence" value="ECO:0007669"/>
    <property type="project" value="UniProtKB-KW"/>
</dbReference>
<dbReference type="SUPFAM" id="SSF52777">
    <property type="entry name" value="CoA-dependent acyltransferases"/>
    <property type="match status" value="8"/>
</dbReference>
<accession>A0A318YDS0</accession>
<evidence type="ECO:0000313" key="8">
    <source>
        <dbReference type="EMBL" id="PYH32575.1"/>
    </source>
</evidence>
<dbReference type="CDD" id="cd05918">
    <property type="entry name" value="A_NRPS_SidN3_like"/>
    <property type="match status" value="3"/>
</dbReference>
<dbReference type="GO" id="GO:0031177">
    <property type="term" value="F:phosphopantetheine binding"/>
    <property type="evidence" value="ECO:0007669"/>
    <property type="project" value="InterPro"/>
</dbReference>
<dbReference type="FunFam" id="3.30.559.30:FF:000002">
    <property type="entry name" value="Nonribosomal peptide synthase Pes1"/>
    <property type="match status" value="1"/>
</dbReference>
<comment type="similarity">
    <text evidence="6">Belongs to the NRP synthetase family.</text>
</comment>
<sequence length="3903" mass="430413">MTFQASDSQVVQNGGLAPASVFNSPWEPAVAKPPTAIESCLHELVEQRCEEQPEVPAVCAWDGEFTYRQLSNLARSLGASLSARGVSPEDFVPIYFEKSRWAIIAILGVLYARGAFVLLDPSQPLQRLKEICQTFKAPLVVASSQNASQAGQLAPDVVVLHKERGQGKQGMAPGAASRSKPSNAAYAMFPSGSTGAPTGAVIEHRSISSSIVDHGNRLNLTRTSRALHFASYAFDVCLTETLAVLVHGGCICIPSEVERRGDLATVIRRLRINWALLMPSMARSLDPKTLPTLETLVCAGEALTAQDRDRWAPHLKLFNAYGPTECSIFACVHAVPEAADLPIRVGLPVGGSCWIVDERDVQRLCQVGKGAEPTQLPASSTAPTGCERYGQVCRAKVYRTGELARCHVDGSIERLGCRDSQLKIAGHQMEAVEIEYHVRSHPSIMDAAVEVIQPRDALESPLLVAFVVRQTRSPGASQATTSESELVVPDGDFQTLVQQVKFKLRHVLPGYMVPTVFLTISSMPLSTNGQLDRRSLRQLGNYKTQRDLLKLGLETTAKIPPRNPKETLMQRLWGEVLQMPTERIGIEDNFWSLGGDSIQFMKLSGMDHLPSEEVPAFSLCKSESEIMEVAHTLGKFQVKQDDIEDIYPCTPLQEGLIAVALKHSGAYTMSMEFELPINIDINKFRRAWQATVEANPILRTRIVPGKEAELWQAVIRDVIPWDIRNPSEDVPPMWKDWKTGQRLIRLALSDPTTPNTPRHFTLLMHHALFDAWGIPLLLQQVEAAYRGEIFQSDIDRYWTECLSDLNAVPFPKLPSPDYVAKPTKTIAYVIPLAAAWHTEQQITLPTKLLLAWGLLVSHHTESWGVVFGLTVAGRGAPVEGIESMIGPTIASIPMRLLLDPQATVIEILKNVQAHSRRTMSVEQVGLQRIRLLDAESAAATQFQSHLVIQADEGEHRHPPMFSKLHDLTELTETASSGITIVAKPSSTSVALDIAYDPLMVTDVHMKRLIHQLEHIYQQIQQTPNARLEDIESISTCDMAELRKWNGQPPALVEQCAHELIYQRTLAQPKAPAVCAWDGEFSYQELETHAENVARRLVSMGVGPETFVPLYFEKSRWTTVAMLAILKAGGAFALFDPSHPMDRLQQLCQEMRASTLLCSEANAPSASQLGPLHTVILGSHHNELVTAESPVNASPATPSNAMYLVFTSGSTRKPKGAVITHGSWCTMAQAICPKYYLSPESRVLQFSAYAFDTSIFDHLATLVAGGCICVPSQQDCLSNLTGAIADLKTNWAMITPTVARTLNAQTSPTLKHLLLAGEAVTPADAEQWSPYLHLMNCYGPAECAILMTVQQVVDPKQSTNIGLATGAVGWVVKPSNVNQLCPIGAVGELIVEGPTIAREYLNQPEKTAAAFPDSVPWLCTFRASPCRLYRTGDLVQYNDKGEFIFIGRKDTQVKLRGQRMEMGEVEYHLHRCFPGAQGVVADVLPSKDGRAAFLAGFVVRTPSIGANSSLIVESDASFSKAAAIALSGMKQHLPSYMVPAVLIPLSRLPVSATGKLDRGVLQAHAALLTSEQLDKFRMAEKAPIRGPETHTQAVLRQVYGVVLSIPEDRIGIKNDFFRRGGDSLSAMKLATLARKSGYSLTAEDIFTRPRIIDLAATKSMANVTHSDDKVPPLTLISDLQVQEQIISALQTQAGVARVQIEDLYPCTPLQEGLMALTLKTPGKYVATFVYDLVENVDLDLLQAAWNATCVANPILRTRLTQGSGGSFQVVMQEAPCWEKYSTQQDYQSRSVPAVMGLNVRLLRLSLIASPPRLVMTIHHALYDGWSLSLIWDQVEAAYRGQSLQPRPFSPFIRYLHQQQDDSASTSFWRFQFEDLKAAVFPALPHPTYEPIPNQAIHRRHSMRTDVQLDFTIPTAIQLAWAIVMSYYTDSVDVVFGLTLNGRTAAVSGIDQFTGPTVTTVPFRYEARQIQHHGALIAQVQSEHLNLGDFASYGFVLSCNKVAEVDGYLDIVAQYDPSMLDVHQAQRMVIQFEHILDQVLFHPDMSLRSLSAVSDHDWERLARWNATLPSPLERCLHDSVLDHVMSRPSALAVCAWDGDLTFEELASSLVLAQVLGLQAGSVVPISLNRSKWSVISIMAVLRAGATAVCIDPKLPTERLQSILDQTQPGIVICSEETKGQLKGHSAATVLIVPFQMQVHGLGSASVEQPSVSPVSPAFIVFTSGSTGRPKGIVMEHRNLSTSIQYHSDALNITKSSRMLHFASYAFDASIYEIFTTLVTGGCVCIPSESERINAIEQFIADKQVNAALLTPSMLAILDPDRVPSLKTVISGGEALTRHVASRWAPHVTLFNAYGPAETIICAAGPVVEGSWTPGTVGPVLGGAAWVTAPSDPTRLVPLGAVGELIIEGPIVTRGYFNSQVLTQAGYIDPPEWLTRWRNGRPGRLYRSGDLVELTTEGTIRFVGRKDTQVKLRGQRIELAEVEYQVRSCTGGLDSIVDIATIDSSPTLFACIILQDMAGSKGEGAPFLPPTSTFQKSMQVAELSLRDAIPRYMVPSIFLPIAKAPQTAGGKVDRRALRKTVEALLPSEIQRYMTATQRSHRQPSTENEKAIHAIWVQALNKAADMVGVDDSFFHLGGDSISAMQIVSQLKGIGIRTTVDHIFQQSTIAKLATTVTSSISSSSDSLQDGAHDTPFRLSAIQQLFLDRVPVHYNHFNQSFFFELRRPVQAAKVEQAVQWIVRTHSMLRTRFSRNAEGIWYQTISKDVDNSYRYEKHGKMSQRDAETLYTDRQQDLNIEYGPLIAVDLMHIHGGKQWLSIMVHHLVVDIVSWQTILDQLERLVESKPVSPQSAMSYATWARLQEEHIVSTPEIRDQAVPAAIMDYWGLSETSNNYADVDQYQITLNRQQTSQVLGPANKAFNTRPVELLQAALMHAFMKTFLDRPTPAIFNEGHGRDPWADDIDVIGTVGWFTNIWPSYVPLGPDCDLMEAVRRTKDGRRDVQDVGRFYLAARQGRMTAMEITLNYAGTSEAAESPNSPFKRVPLSISTLVNQGSHVGRFALVDILANVTEGRLSIDFLYNRHIKHAEEIVGWAERSREALSTLAQRFPTIPPRLTRSDSRRQDRGGCVCIPSDSDRLGNLAGFIREAQVDFALLTPSVIDRLLRPELVPGLDTIAFGGEAVTQDIVDRWSPNRKLINAYGPAEATICAVGDINPCSWTAGTIGPVIGGVGWVTMPSDVSRLAPVGAVGELVIEGPVVTRGYLDDPERTAAAYISPPSWLTLFRWKEKPGRLYRTGDLVQCTDDGGIRFLGRKDTQIKLRGQRIELLHVEHHVRQCFREAADIITDIVLREGIPTLIAFIAQIPSDGGEYADNPGDACNGCSLFLKTCTSFRAHVQAATAHLKSLLPAYMVPAIFLRLAYVPRTRSDKLDRQHLRDQASRLSNDQIQALSASSEVLEDQARGAQEYANLTEMEPYYPGSLLNIKPEDLGAFAVRELAPICPALEVEDIEDILPTTEFQRHFLKHSEIRWLQLPLPMEIDSARLEKACHVLVDRHPLFRSVFLPYRGGYLQVLLRRLQFQLIQIRCDEELDAYVDRICLSNSSAGVPWGTPYFQALLITKAPSNSVLLIRCSHAQHDGESKPLIIQDLISAYERGGLDEAPPPSFALYLRHRQMQANPHTYEFWKQYLQNGTMTALSLTGSDSNLPLQINRTIPLPTPPRGITMSSLVKAAWAVVLAQVTKQRDVVFGHALNGRDTPIAGVHAISGPCTTISPLRITIRLPSENAVLDLLHHVQDQYTRALPYAGVDFETIREHSTSWPANASFCSVQVHQNGAVMRTSFKFHGHDCALGYRVIGGMPYFLVSTIPVQDQGQLKVSMIISSRLGSLEDVEDLLGRYCSAIADLDRGVIPL</sequence>
<dbReference type="EMBL" id="KZ821467">
    <property type="protein sequence ID" value="PYH32575.1"/>
    <property type="molecule type" value="Genomic_DNA"/>
</dbReference>
<dbReference type="PANTHER" id="PTHR45527">
    <property type="entry name" value="NONRIBOSOMAL PEPTIDE SYNTHETASE"/>
    <property type="match status" value="1"/>
</dbReference>
<evidence type="ECO:0000256" key="1">
    <source>
        <dbReference type="ARBA" id="ARBA00005179"/>
    </source>
</evidence>
<dbReference type="SUPFAM" id="SSF56801">
    <property type="entry name" value="Acetyl-CoA synthetase-like"/>
    <property type="match status" value="4"/>
</dbReference>
<dbReference type="GO" id="GO:0044550">
    <property type="term" value="P:secondary metabolite biosynthetic process"/>
    <property type="evidence" value="ECO:0007669"/>
    <property type="project" value="TreeGrafter"/>
</dbReference>
<dbReference type="Pfam" id="PF00550">
    <property type="entry name" value="PP-binding"/>
    <property type="match status" value="3"/>
</dbReference>
<dbReference type="InterPro" id="IPR036736">
    <property type="entry name" value="ACP-like_sf"/>
</dbReference>
<dbReference type="InterPro" id="IPR020845">
    <property type="entry name" value="AMP-binding_CS"/>
</dbReference>
<dbReference type="FunFam" id="3.30.300.30:FF:000015">
    <property type="entry name" value="Nonribosomal peptide synthase SidD"/>
    <property type="match status" value="4"/>
</dbReference>
<evidence type="ECO:0000313" key="9">
    <source>
        <dbReference type="Proteomes" id="UP000247647"/>
    </source>
</evidence>
<dbReference type="Gene3D" id="3.30.559.10">
    <property type="entry name" value="Chloramphenicol acetyltransferase-like domain"/>
    <property type="match status" value="4"/>
</dbReference>
<comment type="pathway">
    <text evidence="1">Secondary metabolite biosynthesis.</text>
</comment>
<evidence type="ECO:0000256" key="5">
    <source>
        <dbReference type="ARBA" id="ARBA00022737"/>
    </source>
</evidence>
<keyword evidence="9" id="KW-1185">Reference proteome</keyword>
<evidence type="ECO:0000256" key="2">
    <source>
        <dbReference type="ARBA" id="ARBA00022450"/>
    </source>
</evidence>
<evidence type="ECO:0000256" key="4">
    <source>
        <dbReference type="ARBA" id="ARBA00022598"/>
    </source>
</evidence>
<dbReference type="PROSITE" id="PS50075">
    <property type="entry name" value="CARRIER"/>
    <property type="match status" value="2"/>
</dbReference>
<dbReference type="InterPro" id="IPR045851">
    <property type="entry name" value="AMP-bd_C_sf"/>
</dbReference>
<dbReference type="SUPFAM" id="SSF47336">
    <property type="entry name" value="ACP-like"/>
    <property type="match status" value="3"/>
</dbReference>
<dbReference type="OrthoDB" id="416786at2759"/>
<dbReference type="InterPro" id="IPR020806">
    <property type="entry name" value="PKS_PP-bd"/>
</dbReference>
<proteinExistence type="inferred from homology"/>
<dbReference type="SMART" id="SM00823">
    <property type="entry name" value="PKS_PP"/>
    <property type="match status" value="2"/>
</dbReference>
<dbReference type="InterPro" id="IPR006162">
    <property type="entry name" value="Ppantetheine_attach_site"/>
</dbReference>
<dbReference type="Proteomes" id="UP000247647">
    <property type="component" value="Unassembled WGS sequence"/>
</dbReference>
<dbReference type="RefSeq" id="XP_025478053.1">
    <property type="nucleotide sequence ID" value="XM_025626801.1"/>
</dbReference>
<dbReference type="InterPro" id="IPR009081">
    <property type="entry name" value="PP-bd_ACP"/>
</dbReference>
<dbReference type="FunFam" id="3.40.50.12780:FF:000014">
    <property type="entry name" value="Nonribosomal peptide synthetase 1"/>
    <property type="match status" value="1"/>
</dbReference>
<dbReference type="InterPro" id="IPR001242">
    <property type="entry name" value="Condensation_dom"/>
</dbReference>
<dbReference type="GeneID" id="37129257"/>
<keyword evidence="4" id="KW-0436">Ligase</keyword>
<dbReference type="InterPro" id="IPR010071">
    <property type="entry name" value="AA_adenyl_dom"/>
</dbReference>
<keyword evidence="2" id="KW-0596">Phosphopantetheine</keyword>
<dbReference type="InterPro" id="IPR042099">
    <property type="entry name" value="ANL_N_sf"/>
</dbReference>
<dbReference type="CDD" id="cd19545">
    <property type="entry name" value="FUM14_C_NRPS-like"/>
    <property type="match status" value="2"/>
</dbReference>
<dbReference type="PROSITE" id="PS00455">
    <property type="entry name" value="AMP_BINDING"/>
    <property type="match status" value="1"/>
</dbReference>
<evidence type="ECO:0000256" key="3">
    <source>
        <dbReference type="ARBA" id="ARBA00022553"/>
    </source>
</evidence>
<dbReference type="NCBIfam" id="NF003417">
    <property type="entry name" value="PRK04813.1"/>
    <property type="match status" value="4"/>
</dbReference>
<name>A0A318YDS0_ASPNB</name>
<dbReference type="GO" id="GO:0043041">
    <property type="term" value="P:amino acid activation for nonribosomal peptide biosynthetic process"/>
    <property type="evidence" value="ECO:0007669"/>
    <property type="project" value="TreeGrafter"/>
</dbReference>
<keyword evidence="3" id="KW-0597">Phosphoprotein</keyword>
<keyword evidence="5" id="KW-0677">Repeat</keyword>
<dbReference type="GO" id="GO:0005737">
    <property type="term" value="C:cytoplasm"/>
    <property type="evidence" value="ECO:0007669"/>
    <property type="project" value="TreeGrafter"/>
</dbReference>
<organism evidence="8 9">
    <name type="scientific">Aspergillus neoniger (strain CBS 115656)</name>
    <dbReference type="NCBI Taxonomy" id="1448310"/>
    <lineage>
        <taxon>Eukaryota</taxon>
        <taxon>Fungi</taxon>
        <taxon>Dikarya</taxon>
        <taxon>Ascomycota</taxon>
        <taxon>Pezizomycotina</taxon>
        <taxon>Eurotiomycetes</taxon>
        <taxon>Eurotiomycetidae</taxon>
        <taxon>Eurotiales</taxon>
        <taxon>Aspergillaceae</taxon>
        <taxon>Aspergillus</taxon>
        <taxon>Aspergillus subgen. Circumdati</taxon>
    </lineage>
</organism>
<dbReference type="Gene3D" id="3.30.559.30">
    <property type="entry name" value="Nonribosomal peptide synthetase, condensation domain"/>
    <property type="match status" value="4"/>
</dbReference>
<dbReference type="Gene3D" id="1.10.1200.10">
    <property type="entry name" value="ACP-like"/>
    <property type="match status" value="3"/>
</dbReference>
<dbReference type="Gene3D" id="3.30.300.30">
    <property type="match status" value="4"/>
</dbReference>
<dbReference type="CDD" id="cd19542">
    <property type="entry name" value="CT_NRPS-like"/>
    <property type="match status" value="1"/>
</dbReference>
<dbReference type="FunFam" id="1.10.1200.10:FF:000005">
    <property type="entry name" value="Nonribosomal peptide synthetase 1"/>
    <property type="match status" value="1"/>
</dbReference>
<evidence type="ECO:0000256" key="6">
    <source>
        <dbReference type="ARBA" id="ARBA00029454"/>
    </source>
</evidence>
<evidence type="ECO:0000259" key="7">
    <source>
        <dbReference type="PROSITE" id="PS50075"/>
    </source>
</evidence>
<protein>
    <submittedName>
        <fullName evidence="8">Acetyl-CoA synthetase-like protein</fullName>
    </submittedName>
</protein>
<dbReference type="InterPro" id="IPR000873">
    <property type="entry name" value="AMP-dep_synth/lig_dom"/>
</dbReference>
<dbReference type="PROSITE" id="PS00012">
    <property type="entry name" value="PHOSPHOPANTETHEINE"/>
    <property type="match status" value="1"/>
</dbReference>
<reference evidence="8" key="1">
    <citation type="submission" date="2016-12" db="EMBL/GenBank/DDBJ databases">
        <title>The genomes of Aspergillus section Nigri reveals drivers in fungal speciation.</title>
        <authorList>
            <consortium name="DOE Joint Genome Institute"/>
            <person name="Vesth T.C."/>
            <person name="Nybo J."/>
            <person name="Theobald S."/>
            <person name="Brandl J."/>
            <person name="Frisvad J.C."/>
            <person name="Nielsen K.F."/>
            <person name="Lyhne E.K."/>
            <person name="Kogle M.E."/>
            <person name="Kuo A."/>
            <person name="Riley R."/>
            <person name="Clum A."/>
            <person name="Nolan M."/>
            <person name="Lipzen A."/>
            <person name="Salamov A."/>
            <person name="Henrissat B."/>
            <person name="Wiebenga A."/>
            <person name="De Vries R.P."/>
            <person name="Grigoriev I.V."/>
            <person name="Mortensen U.H."/>
            <person name="Andersen M.R."/>
            <person name="Baker S.E."/>
        </authorList>
    </citation>
    <scope>NUCLEOTIDE SEQUENCE [LARGE SCALE GENOMIC DNA]</scope>
    <source>
        <strain evidence="8">CBS 115656</strain>
    </source>
</reference>
<dbReference type="InterPro" id="IPR023213">
    <property type="entry name" value="CAT-like_dom_sf"/>
</dbReference>
<dbReference type="GO" id="GO:1904091">
    <property type="term" value="F:non-ribosomal peptide synthetase activity"/>
    <property type="evidence" value="ECO:0007669"/>
    <property type="project" value="UniProtKB-ARBA"/>
</dbReference>
<dbReference type="PANTHER" id="PTHR45527:SF3">
    <property type="entry name" value="SIDEROPHORE SYNTHETASE (EUROFUNG)"/>
    <property type="match status" value="1"/>
</dbReference>
<feature type="domain" description="Carrier" evidence="7">
    <location>
        <begin position="2599"/>
        <end position="2675"/>
    </location>
</feature>
<dbReference type="Pfam" id="PF00668">
    <property type="entry name" value="Condensation"/>
    <property type="match status" value="5"/>
</dbReference>
<dbReference type="Gene3D" id="3.40.50.12780">
    <property type="entry name" value="N-terminal domain of ligase-like"/>
    <property type="match status" value="4"/>
</dbReference>
<gene>
    <name evidence="8" type="ORF">BO87DRAFT_417258</name>
</gene>
<feature type="domain" description="Carrier" evidence="7">
    <location>
        <begin position="1588"/>
        <end position="1661"/>
    </location>
</feature>
<dbReference type="Pfam" id="PF00501">
    <property type="entry name" value="AMP-binding"/>
    <property type="match status" value="4"/>
</dbReference>
<dbReference type="NCBIfam" id="TIGR01733">
    <property type="entry name" value="AA-adenyl-dom"/>
    <property type="match status" value="2"/>
</dbReference>